<keyword evidence="3" id="KW-1185">Reference proteome</keyword>
<feature type="domain" description="Acyclic terpene utilisation N-terminal" evidence="1">
    <location>
        <begin position="10"/>
        <end position="195"/>
    </location>
</feature>
<dbReference type="PANTHER" id="PTHR47585">
    <property type="match status" value="1"/>
</dbReference>
<dbReference type="GeneID" id="34582130"/>
<comment type="caution">
    <text evidence="2">The sequence shown here is derived from an EMBL/GenBank/DDBJ whole genome shotgun (WGS) entry which is preliminary data.</text>
</comment>
<dbReference type="Pfam" id="PF07287">
    <property type="entry name" value="AtuA"/>
    <property type="match status" value="2"/>
</dbReference>
<accession>A0A1F5L236</accession>
<sequence length="345" mass="37735">MERLAEKRAVRVTNCSGYHGDPASEMYTKQHLEMWILSPATTWLVNMAQNAQAYRSKLHPGFEETAWEGLKQSINVVAKKRIRVVINGGTLNPQGLAQKVDALAREKGLQIHVAYLSGDDVYSKVGPIMPATTTQLPHLDTDKSSPMTYAFLHEDANDPVPMVSAHAYLGARGIVDGLRRGADIIICGRVADASPPEPSLQDISLNAQPWSFQGFRIAETADDGSCAITKHPNTQGMVTIDTVRCQFLYELQGNVYLNSDVAARLHGIRVNSVGLDRVHVSGITGSAPPPTTKLAIFYPGGYQAEILLNASGYSVPQKWDLFEQQAGALILEGVVKKLQNLEFQR</sequence>
<gene>
    <name evidence="2" type="ORF">PENARI_c051G06556</name>
</gene>
<name>A0A1F5L236_PENAI</name>
<proteinExistence type="predicted"/>
<dbReference type="Proteomes" id="UP000177622">
    <property type="component" value="Unassembled WGS sequence"/>
</dbReference>
<dbReference type="RefSeq" id="XP_022482753.1">
    <property type="nucleotide sequence ID" value="XM_022637396.1"/>
</dbReference>
<dbReference type="AlphaFoldDB" id="A0A1F5L236"/>
<evidence type="ECO:0000313" key="3">
    <source>
        <dbReference type="Proteomes" id="UP000177622"/>
    </source>
</evidence>
<protein>
    <recommendedName>
        <fullName evidence="1">Acyclic terpene utilisation N-terminal domain-containing protein</fullName>
    </recommendedName>
</protein>
<dbReference type="PANTHER" id="PTHR47585:SF1">
    <property type="entry name" value="DUF1446 DOMAIN-CONTAINING PROTEIN"/>
    <property type="match status" value="1"/>
</dbReference>
<dbReference type="OrthoDB" id="10265871at2759"/>
<evidence type="ECO:0000259" key="1">
    <source>
        <dbReference type="Pfam" id="PF07287"/>
    </source>
</evidence>
<evidence type="ECO:0000313" key="2">
    <source>
        <dbReference type="EMBL" id="OGE47293.1"/>
    </source>
</evidence>
<dbReference type="EMBL" id="LXJU01000051">
    <property type="protein sequence ID" value="OGE47293.1"/>
    <property type="molecule type" value="Genomic_DNA"/>
</dbReference>
<feature type="domain" description="Acyclic terpene utilisation N-terminal" evidence="1">
    <location>
        <begin position="209"/>
        <end position="344"/>
    </location>
</feature>
<reference evidence="2 3" key="1">
    <citation type="journal article" date="2016" name="Sci. Rep.">
        <title>Penicillium arizonense, a new, genome sequenced fungal species, reveals a high chemical diversity in secreted metabolites.</title>
        <authorList>
            <person name="Grijseels S."/>
            <person name="Nielsen J.C."/>
            <person name="Randelovic M."/>
            <person name="Nielsen J."/>
            <person name="Nielsen K.F."/>
            <person name="Workman M."/>
            <person name="Frisvad J.C."/>
        </authorList>
    </citation>
    <scope>NUCLEOTIDE SEQUENCE [LARGE SCALE GENOMIC DNA]</scope>
    <source>
        <strain evidence="2 3">CBS 141311</strain>
    </source>
</reference>
<organism evidence="2 3">
    <name type="scientific">Penicillium arizonense</name>
    <dbReference type="NCBI Taxonomy" id="1835702"/>
    <lineage>
        <taxon>Eukaryota</taxon>
        <taxon>Fungi</taxon>
        <taxon>Dikarya</taxon>
        <taxon>Ascomycota</taxon>
        <taxon>Pezizomycotina</taxon>
        <taxon>Eurotiomycetes</taxon>
        <taxon>Eurotiomycetidae</taxon>
        <taxon>Eurotiales</taxon>
        <taxon>Aspergillaceae</taxon>
        <taxon>Penicillium</taxon>
    </lineage>
</organism>
<dbReference type="InterPro" id="IPR010839">
    <property type="entry name" value="AtuA_N"/>
</dbReference>